<dbReference type="AlphaFoldDB" id="A0A517ZUW6"/>
<dbReference type="Proteomes" id="UP000319383">
    <property type="component" value="Chromosome"/>
</dbReference>
<dbReference type="EMBL" id="CP036276">
    <property type="protein sequence ID" value="QDU46282.1"/>
    <property type="molecule type" value="Genomic_DNA"/>
</dbReference>
<protein>
    <recommendedName>
        <fullName evidence="4">DUF2752 domain-containing protein</fullName>
    </recommendedName>
</protein>
<sequence length="155" mass="17519">MPIAPANSSGRLSAASAVRRRIRGGDWFWIALAVLIPLAGWFLQVVGTDHVSLLGNSSWQLPDICYSRSWLGVECPACGMTRSTIHLVHGQLAESLSVHRLGWLVLLVILAQVPYRLLIPWQQRVSDPRWIRYEMRMWAGLGILLILNRIWDVLV</sequence>
<reference evidence="2 3" key="1">
    <citation type="submission" date="2019-02" db="EMBL/GenBank/DDBJ databases">
        <title>Deep-cultivation of Planctomycetes and their phenomic and genomic characterization uncovers novel biology.</title>
        <authorList>
            <person name="Wiegand S."/>
            <person name="Jogler M."/>
            <person name="Boedeker C."/>
            <person name="Pinto D."/>
            <person name="Vollmers J."/>
            <person name="Rivas-Marin E."/>
            <person name="Kohn T."/>
            <person name="Peeters S.H."/>
            <person name="Heuer A."/>
            <person name="Rast P."/>
            <person name="Oberbeckmann S."/>
            <person name="Bunk B."/>
            <person name="Jeske O."/>
            <person name="Meyerdierks A."/>
            <person name="Storesund J.E."/>
            <person name="Kallscheuer N."/>
            <person name="Luecker S."/>
            <person name="Lage O.M."/>
            <person name="Pohl T."/>
            <person name="Merkel B.J."/>
            <person name="Hornburger P."/>
            <person name="Mueller R.-W."/>
            <person name="Bruemmer F."/>
            <person name="Labrenz M."/>
            <person name="Spormann A.M."/>
            <person name="Op den Camp H."/>
            <person name="Overmann J."/>
            <person name="Amann R."/>
            <person name="Jetten M.S.M."/>
            <person name="Mascher T."/>
            <person name="Medema M.H."/>
            <person name="Devos D.P."/>
            <person name="Kaster A.-K."/>
            <person name="Ovreas L."/>
            <person name="Rohde M."/>
            <person name="Galperin M.Y."/>
            <person name="Jogler C."/>
        </authorList>
    </citation>
    <scope>NUCLEOTIDE SEQUENCE [LARGE SCALE GENOMIC DNA]</scope>
    <source>
        <strain evidence="2 3">Mal52</strain>
    </source>
</reference>
<keyword evidence="3" id="KW-1185">Reference proteome</keyword>
<gene>
    <name evidence="2" type="ORF">Mal52_48000</name>
</gene>
<feature type="transmembrane region" description="Helical" evidence="1">
    <location>
        <begin position="27"/>
        <end position="47"/>
    </location>
</feature>
<evidence type="ECO:0000256" key="1">
    <source>
        <dbReference type="SAM" id="Phobius"/>
    </source>
</evidence>
<name>A0A517ZUW6_9PLAN</name>
<dbReference type="RefSeq" id="WP_145378814.1">
    <property type="nucleotide sequence ID" value="NZ_CP036276.1"/>
</dbReference>
<evidence type="ECO:0008006" key="4">
    <source>
        <dbReference type="Google" id="ProtNLM"/>
    </source>
</evidence>
<dbReference type="InterPro" id="IPR021215">
    <property type="entry name" value="DUF2752"/>
</dbReference>
<feature type="transmembrane region" description="Helical" evidence="1">
    <location>
        <begin position="101"/>
        <end position="121"/>
    </location>
</feature>
<dbReference type="Pfam" id="PF10825">
    <property type="entry name" value="DUF2752"/>
    <property type="match status" value="1"/>
</dbReference>
<evidence type="ECO:0000313" key="3">
    <source>
        <dbReference type="Proteomes" id="UP000319383"/>
    </source>
</evidence>
<proteinExistence type="predicted"/>
<keyword evidence="1" id="KW-0812">Transmembrane</keyword>
<organism evidence="2 3">
    <name type="scientific">Symmachiella dynata</name>
    <dbReference type="NCBI Taxonomy" id="2527995"/>
    <lineage>
        <taxon>Bacteria</taxon>
        <taxon>Pseudomonadati</taxon>
        <taxon>Planctomycetota</taxon>
        <taxon>Planctomycetia</taxon>
        <taxon>Planctomycetales</taxon>
        <taxon>Planctomycetaceae</taxon>
        <taxon>Symmachiella</taxon>
    </lineage>
</organism>
<keyword evidence="1" id="KW-1133">Transmembrane helix</keyword>
<keyword evidence="1" id="KW-0472">Membrane</keyword>
<dbReference type="KEGG" id="sdyn:Mal52_48000"/>
<accession>A0A517ZUW6</accession>
<evidence type="ECO:0000313" key="2">
    <source>
        <dbReference type="EMBL" id="QDU46282.1"/>
    </source>
</evidence>